<keyword evidence="3" id="KW-1185">Reference proteome</keyword>
<dbReference type="Gene3D" id="3.20.20.70">
    <property type="entry name" value="Aldolase class I"/>
    <property type="match status" value="1"/>
</dbReference>
<sequence length="288" mass="29035">MSARGPAPLPPVLLGVGAVSDPRALARLGDLSGIPVPVGPVEAGVRRARAPGSVVHRVGVGGLDHDDATAVSVDAARELLGWAATRGLGGCLVVRGTTTGDLAAVVEQVHRSLEGDAVMAVEVDLRGADDQTVLRCMSRVREAAPRDQRLLARVSATDPALVACARAAVAGGASAVVVSGQVRLGPRRWWSGPSTAAVCLAGLRALRVAAAEQRWPGAPLVAAGGVHGPAAALDALAEGAASVQLGSALWADPSVLWTVRDAVAAGLPRAGDDVPPTQSRTDLAQEPS</sequence>
<evidence type="ECO:0008006" key="4">
    <source>
        <dbReference type="Google" id="ProtNLM"/>
    </source>
</evidence>
<organism evidence="2 3">
    <name type="scientific">Ornithinimicrobium pekingense</name>
    <dbReference type="NCBI Taxonomy" id="384677"/>
    <lineage>
        <taxon>Bacteria</taxon>
        <taxon>Bacillati</taxon>
        <taxon>Actinomycetota</taxon>
        <taxon>Actinomycetes</taxon>
        <taxon>Micrococcales</taxon>
        <taxon>Ornithinimicrobiaceae</taxon>
        <taxon>Ornithinimicrobium</taxon>
    </lineage>
</organism>
<accession>A0ABQ2F9L0</accession>
<comment type="caution">
    <text evidence="2">The sequence shown here is derived from an EMBL/GenBank/DDBJ whole genome shotgun (WGS) entry which is preliminary data.</text>
</comment>
<dbReference type="RefSeq" id="WP_022921887.1">
    <property type="nucleotide sequence ID" value="NZ_BMLB01000005.1"/>
</dbReference>
<evidence type="ECO:0000256" key="1">
    <source>
        <dbReference type="SAM" id="MobiDB-lite"/>
    </source>
</evidence>
<reference evidence="3" key="1">
    <citation type="journal article" date="2019" name="Int. J. Syst. Evol. Microbiol.">
        <title>The Global Catalogue of Microorganisms (GCM) 10K type strain sequencing project: providing services to taxonomists for standard genome sequencing and annotation.</title>
        <authorList>
            <consortium name="The Broad Institute Genomics Platform"/>
            <consortium name="The Broad Institute Genome Sequencing Center for Infectious Disease"/>
            <person name="Wu L."/>
            <person name="Ma J."/>
        </authorList>
    </citation>
    <scope>NUCLEOTIDE SEQUENCE [LARGE SCALE GENOMIC DNA]</scope>
    <source>
        <strain evidence="3">CGMCC 1.5362</strain>
    </source>
</reference>
<proteinExistence type="predicted"/>
<protein>
    <recommendedName>
        <fullName evidence="4">Dihydroorotate dehydrogenase</fullName>
    </recommendedName>
</protein>
<evidence type="ECO:0000313" key="2">
    <source>
        <dbReference type="EMBL" id="GGK74246.1"/>
    </source>
</evidence>
<feature type="compositionally biased region" description="Polar residues" evidence="1">
    <location>
        <begin position="276"/>
        <end position="288"/>
    </location>
</feature>
<dbReference type="EMBL" id="BMLB01000005">
    <property type="protein sequence ID" value="GGK74246.1"/>
    <property type="molecule type" value="Genomic_DNA"/>
</dbReference>
<gene>
    <name evidence="2" type="ORF">GCM10011509_23570</name>
</gene>
<name>A0ABQ2F9L0_9MICO</name>
<feature type="region of interest" description="Disordered" evidence="1">
    <location>
        <begin position="267"/>
        <end position="288"/>
    </location>
</feature>
<dbReference type="InterPro" id="IPR013785">
    <property type="entry name" value="Aldolase_TIM"/>
</dbReference>
<evidence type="ECO:0000313" key="3">
    <source>
        <dbReference type="Proteomes" id="UP000662111"/>
    </source>
</evidence>
<dbReference type="Proteomes" id="UP000662111">
    <property type="component" value="Unassembled WGS sequence"/>
</dbReference>
<dbReference type="SUPFAM" id="SSF51395">
    <property type="entry name" value="FMN-linked oxidoreductases"/>
    <property type="match status" value="1"/>
</dbReference>